<dbReference type="GeneID" id="78357368"/>
<keyword evidence="3" id="KW-1185">Reference proteome</keyword>
<name>A0A380KE37_9STRE</name>
<organism evidence="2 3">
    <name type="scientific">Streptococcus hyointestinalis</name>
    <dbReference type="NCBI Taxonomy" id="1337"/>
    <lineage>
        <taxon>Bacteria</taxon>
        <taxon>Bacillati</taxon>
        <taxon>Bacillota</taxon>
        <taxon>Bacilli</taxon>
        <taxon>Lactobacillales</taxon>
        <taxon>Streptococcaceae</taxon>
        <taxon>Streptococcus</taxon>
    </lineage>
</organism>
<evidence type="ECO:0000313" key="2">
    <source>
        <dbReference type="EMBL" id="SUN62869.1"/>
    </source>
</evidence>
<keyword evidence="1" id="KW-1133">Transmembrane helix</keyword>
<dbReference type="OrthoDB" id="2241695at2"/>
<dbReference type="Proteomes" id="UP000254924">
    <property type="component" value="Unassembled WGS sequence"/>
</dbReference>
<dbReference type="EMBL" id="UHFN01000007">
    <property type="protein sequence ID" value="SUN62869.1"/>
    <property type="molecule type" value="Genomic_DNA"/>
</dbReference>
<feature type="transmembrane region" description="Helical" evidence="1">
    <location>
        <begin position="12"/>
        <end position="36"/>
    </location>
</feature>
<evidence type="ECO:0000256" key="1">
    <source>
        <dbReference type="SAM" id="Phobius"/>
    </source>
</evidence>
<dbReference type="Pfam" id="PF09911">
    <property type="entry name" value="DUF2140"/>
    <property type="match status" value="1"/>
</dbReference>
<dbReference type="InterPro" id="IPR018672">
    <property type="entry name" value="DUF2140"/>
</dbReference>
<accession>A0A380KE37</accession>
<reference evidence="2 3" key="1">
    <citation type="submission" date="2018-06" db="EMBL/GenBank/DDBJ databases">
        <authorList>
            <consortium name="Pathogen Informatics"/>
            <person name="Doyle S."/>
        </authorList>
    </citation>
    <scope>NUCLEOTIDE SEQUENCE [LARGE SCALE GENOMIC DNA]</scope>
    <source>
        <strain evidence="2 3">NCTC12224</strain>
    </source>
</reference>
<evidence type="ECO:0000313" key="3">
    <source>
        <dbReference type="Proteomes" id="UP000254924"/>
    </source>
</evidence>
<keyword evidence="1" id="KW-0812">Transmembrane</keyword>
<sequence>MKQKILGRKINWWKWGLLLLLAINIGFIGVVTSRLIQPRESSSQKTVNQTASSVKVGTFTTHKEELNDTIAAFLSDYQSKDFSYQVYAASSSILFEGTYTLLGYEVPLYVYFEPLRLSNGAVQLKVTSFSVGTLSLPQKEVLQYIKSSYKLPDIVVVNPQKATITINLQNLKNDAGIYLKATSIDLVNDQFTFDIFKKKSASKR</sequence>
<proteinExistence type="predicted"/>
<dbReference type="AlphaFoldDB" id="A0A380KE37"/>
<gene>
    <name evidence="2" type="ORF">NCTC12224_02114</name>
</gene>
<protein>
    <submittedName>
        <fullName evidence="2">Signal peptide</fullName>
    </submittedName>
</protein>
<dbReference type="RefSeq" id="WP_115270474.1">
    <property type="nucleotide sequence ID" value="NZ_CP185251.1"/>
</dbReference>
<keyword evidence="1" id="KW-0472">Membrane</keyword>